<gene>
    <name evidence="4" type="ORF">IE077_002093</name>
</gene>
<comment type="caution">
    <text evidence="4">The sequence shown here is derived from an EMBL/GenBank/DDBJ whole genome shotgun (WGS) entry which is preliminary data.</text>
</comment>
<evidence type="ECO:0000313" key="4">
    <source>
        <dbReference type="EMBL" id="KAF8821390.1"/>
    </source>
</evidence>
<dbReference type="InterPro" id="IPR012677">
    <property type="entry name" value="Nucleotide-bd_a/b_plait_sf"/>
</dbReference>
<dbReference type="EMBL" id="JADAQX010000186">
    <property type="protein sequence ID" value="KAF8821390.1"/>
    <property type="molecule type" value="Genomic_DNA"/>
</dbReference>
<evidence type="ECO:0000313" key="5">
    <source>
        <dbReference type="Proteomes" id="UP000823046"/>
    </source>
</evidence>
<dbReference type="CDD" id="cd00590">
    <property type="entry name" value="RRM_SF"/>
    <property type="match status" value="1"/>
</dbReference>
<protein>
    <submittedName>
        <fullName evidence="4">Rna recognition motif-containing protein</fullName>
    </submittedName>
</protein>
<dbReference type="PANTHER" id="PTHR10352">
    <property type="entry name" value="EUKARYOTIC TRANSLATION INITIATION FACTOR 3 SUBUNIT G"/>
    <property type="match status" value="1"/>
</dbReference>
<keyword evidence="1 2" id="KW-0694">RNA-binding</keyword>
<dbReference type="SMART" id="SM00360">
    <property type="entry name" value="RRM"/>
    <property type="match status" value="1"/>
</dbReference>
<name>A0ABQ7JBM0_9APIC</name>
<evidence type="ECO:0000259" key="3">
    <source>
        <dbReference type="PROSITE" id="PS50102"/>
    </source>
</evidence>
<dbReference type="Proteomes" id="UP000823046">
    <property type="component" value="Unassembled WGS sequence"/>
</dbReference>
<dbReference type="InterPro" id="IPR000504">
    <property type="entry name" value="RRM_dom"/>
</dbReference>
<dbReference type="PROSITE" id="PS50102">
    <property type="entry name" value="RRM"/>
    <property type="match status" value="1"/>
</dbReference>
<accession>A0ABQ7JBM0</accession>
<sequence>MRITDQKLLKYVQYFFPSARSAKVSKFISDQCNAGYGFISFNSDDEAHHACQFLQYMSKIGQTIFQFLPVYKPPVSSNQPGAKDRANSCIFVANLHIQTSEEDIKQLFGCFGKIIDVSLHPAKRFAFVRFHKRESAVAALTRMSEYIVVYQQKDILSYHVRGQISRTKKKY</sequence>
<dbReference type="Gene3D" id="3.30.70.330">
    <property type="match status" value="2"/>
</dbReference>
<dbReference type="Pfam" id="PF00076">
    <property type="entry name" value="RRM_1"/>
    <property type="match status" value="1"/>
</dbReference>
<organism evidence="4 5">
    <name type="scientific">Cardiosporidium cionae</name>
    <dbReference type="NCBI Taxonomy" id="476202"/>
    <lineage>
        <taxon>Eukaryota</taxon>
        <taxon>Sar</taxon>
        <taxon>Alveolata</taxon>
        <taxon>Apicomplexa</taxon>
        <taxon>Aconoidasida</taxon>
        <taxon>Nephromycida</taxon>
        <taxon>Cardiosporidium</taxon>
    </lineage>
</organism>
<dbReference type="SUPFAM" id="SSF54928">
    <property type="entry name" value="RNA-binding domain, RBD"/>
    <property type="match status" value="1"/>
</dbReference>
<feature type="domain" description="RRM" evidence="3">
    <location>
        <begin position="88"/>
        <end position="167"/>
    </location>
</feature>
<evidence type="ECO:0000256" key="2">
    <source>
        <dbReference type="PROSITE-ProRule" id="PRU00176"/>
    </source>
</evidence>
<proteinExistence type="predicted"/>
<evidence type="ECO:0000256" key="1">
    <source>
        <dbReference type="ARBA" id="ARBA00022884"/>
    </source>
</evidence>
<reference evidence="4 5" key="1">
    <citation type="journal article" date="2020" name="bioRxiv">
        <title>Metabolic contributions of an alphaproteobacterial endosymbiont in the apicomplexan Cardiosporidium cionae.</title>
        <authorList>
            <person name="Hunter E.S."/>
            <person name="Paight C.J."/>
            <person name="Lane C.E."/>
        </authorList>
    </citation>
    <scope>NUCLEOTIDE SEQUENCE [LARGE SCALE GENOMIC DNA]</scope>
    <source>
        <strain evidence="4">ESH_2018</strain>
    </source>
</reference>
<dbReference type="InterPro" id="IPR035979">
    <property type="entry name" value="RBD_domain_sf"/>
</dbReference>
<keyword evidence="5" id="KW-1185">Reference proteome</keyword>